<protein>
    <submittedName>
        <fullName evidence="1">Uncharacterized protein</fullName>
    </submittedName>
</protein>
<name>A0A4R5Q982_9PROT</name>
<dbReference type="EMBL" id="SMSJ01000091">
    <property type="protein sequence ID" value="TDH58891.1"/>
    <property type="molecule type" value="Genomic_DNA"/>
</dbReference>
<evidence type="ECO:0000313" key="2">
    <source>
        <dbReference type="Proteomes" id="UP000295096"/>
    </source>
</evidence>
<proteinExistence type="predicted"/>
<organism evidence="1 2">
    <name type="scientific">Dankookia rubra</name>
    <dbReference type="NCBI Taxonomy" id="1442381"/>
    <lineage>
        <taxon>Bacteria</taxon>
        <taxon>Pseudomonadati</taxon>
        <taxon>Pseudomonadota</taxon>
        <taxon>Alphaproteobacteria</taxon>
        <taxon>Acetobacterales</taxon>
        <taxon>Roseomonadaceae</taxon>
        <taxon>Dankookia</taxon>
    </lineage>
</organism>
<dbReference type="AlphaFoldDB" id="A0A4R5Q982"/>
<dbReference type="Proteomes" id="UP000295096">
    <property type="component" value="Unassembled WGS sequence"/>
</dbReference>
<accession>A0A4R5Q982</accession>
<dbReference type="RefSeq" id="WP_133292296.1">
    <property type="nucleotide sequence ID" value="NZ_SMSJ01000091.1"/>
</dbReference>
<reference evidence="1 2" key="1">
    <citation type="journal article" date="2016" name="J. Microbiol.">
        <title>Dankookia rubra gen. nov., sp. nov., an alphaproteobacterium isolated from sediment of a shallow stream.</title>
        <authorList>
            <person name="Kim W.H."/>
            <person name="Kim D.H."/>
            <person name="Kang K."/>
            <person name="Ahn T.Y."/>
        </authorList>
    </citation>
    <scope>NUCLEOTIDE SEQUENCE [LARGE SCALE GENOMIC DNA]</scope>
    <source>
        <strain evidence="1 2">JCM30602</strain>
    </source>
</reference>
<keyword evidence="2" id="KW-1185">Reference proteome</keyword>
<comment type="caution">
    <text evidence="1">The sequence shown here is derived from an EMBL/GenBank/DDBJ whole genome shotgun (WGS) entry which is preliminary data.</text>
</comment>
<gene>
    <name evidence="1" type="ORF">E2C06_30220</name>
</gene>
<sequence>MLDALGPFGAPVWRITESLVNKAQDSLFGPAEAVRSTRVLIYNHSPWPLYLLGASFESGGFAPGGHPPAVIEPKSVGGYRVTSPEGTAGVTGAVVQYGFRPTDQYPCLWLVTSNPCGGCNSWNGQGYNGLMVRFSGSVGPANQVDYDVWDATAA</sequence>
<dbReference type="OrthoDB" id="9841578at2"/>
<evidence type="ECO:0000313" key="1">
    <source>
        <dbReference type="EMBL" id="TDH58891.1"/>
    </source>
</evidence>
<dbReference type="Gene3D" id="2.60.270.50">
    <property type="match status" value="1"/>
</dbReference>